<dbReference type="Pfam" id="PF00001">
    <property type="entry name" value="7tm_1"/>
    <property type="match status" value="1"/>
</dbReference>
<reference evidence="9" key="3">
    <citation type="submission" date="2015-06" db="UniProtKB">
        <authorList>
            <consortium name="EnsemblMetazoa"/>
        </authorList>
    </citation>
    <scope>IDENTIFICATION</scope>
</reference>
<accession>R7UUN4</accession>
<evidence type="ECO:0000256" key="6">
    <source>
        <dbReference type="SAM" id="Phobius"/>
    </source>
</evidence>
<feature type="transmembrane region" description="Helical" evidence="6">
    <location>
        <begin position="128"/>
        <end position="149"/>
    </location>
</feature>
<dbReference type="InterPro" id="IPR017452">
    <property type="entry name" value="GPCR_Rhodpsn_7TM"/>
</dbReference>
<keyword evidence="3 6" id="KW-0812">Transmembrane</keyword>
<evidence type="ECO:0000256" key="5">
    <source>
        <dbReference type="ARBA" id="ARBA00023136"/>
    </source>
</evidence>
<comment type="subcellular location">
    <subcellularLocation>
        <location evidence="1">Cell membrane</location>
        <topology evidence="1">Multi-pass membrane protein</topology>
    </subcellularLocation>
</comment>
<name>R7UUN4_CAPTE</name>
<dbReference type="SUPFAM" id="SSF81321">
    <property type="entry name" value="Family A G protein-coupled receptor-like"/>
    <property type="match status" value="1"/>
</dbReference>
<dbReference type="GO" id="GO:0004930">
    <property type="term" value="F:G protein-coupled receptor activity"/>
    <property type="evidence" value="ECO:0007669"/>
    <property type="project" value="InterPro"/>
</dbReference>
<dbReference type="PROSITE" id="PS50262">
    <property type="entry name" value="G_PROTEIN_RECEP_F1_2"/>
    <property type="match status" value="1"/>
</dbReference>
<dbReference type="EMBL" id="AMQN01006993">
    <property type="status" value="NOT_ANNOTATED_CDS"/>
    <property type="molecule type" value="Genomic_DNA"/>
</dbReference>
<evidence type="ECO:0000256" key="1">
    <source>
        <dbReference type="ARBA" id="ARBA00004651"/>
    </source>
</evidence>
<evidence type="ECO:0000256" key="4">
    <source>
        <dbReference type="ARBA" id="ARBA00022989"/>
    </source>
</evidence>
<dbReference type="Proteomes" id="UP000014760">
    <property type="component" value="Unassembled WGS sequence"/>
</dbReference>
<evidence type="ECO:0000256" key="2">
    <source>
        <dbReference type="ARBA" id="ARBA00022475"/>
    </source>
</evidence>
<dbReference type="GO" id="GO:0005886">
    <property type="term" value="C:plasma membrane"/>
    <property type="evidence" value="ECO:0007669"/>
    <property type="project" value="UniProtKB-SubCell"/>
</dbReference>
<protein>
    <recommendedName>
        <fullName evidence="7">G-protein coupled receptors family 1 profile domain-containing protein</fullName>
    </recommendedName>
</protein>
<evidence type="ECO:0000259" key="7">
    <source>
        <dbReference type="PROSITE" id="PS50262"/>
    </source>
</evidence>
<dbReference type="PRINTS" id="PR00237">
    <property type="entry name" value="GPCRRHODOPSN"/>
</dbReference>
<evidence type="ECO:0000313" key="10">
    <source>
        <dbReference type="Proteomes" id="UP000014760"/>
    </source>
</evidence>
<evidence type="ECO:0000313" key="8">
    <source>
        <dbReference type="EMBL" id="ELU07627.1"/>
    </source>
</evidence>
<keyword evidence="5 6" id="KW-0472">Membrane</keyword>
<feature type="domain" description="G-protein coupled receptors family 1 profile" evidence="7">
    <location>
        <begin position="57"/>
        <end position="320"/>
    </location>
</feature>
<dbReference type="EnsemblMetazoa" id="CapteT211667">
    <property type="protein sequence ID" value="CapteP211667"/>
    <property type="gene ID" value="CapteG211667"/>
</dbReference>
<dbReference type="OrthoDB" id="10254436at2759"/>
<evidence type="ECO:0000256" key="3">
    <source>
        <dbReference type="ARBA" id="ARBA00022692"/>
    </source>
</evidence>
<feature type="transmembrane region" description="Helical" evidence="6">
    <location>
        <begin position="210"/>
        <end position="232"/>
    </location>
</feature>
<feature type="transmembrane region" description="Helical" evidence="6">
    <location>
        <begin position="170"/>
        <end position="190"/>
    </location>
</feature>
<dbReference type="EMBL" id="KB299712">
    <property type="protein sequence ID" value="ELU07627.1"/>
    <property type="molecule type" value="Genomic_DNA"/>
</dbReference>
<dbReference type="CDD" id="cd00637">
    <property type="entry name" value="7tm_classA_rhodopsin-like"/>
    <property type="match status" value="1"/>
</dbReference>
<dbReference type="PANTHER" id="PTHR22750">
    <property type="entry name" value="G-PROTEIN COUPLED RECEPTOR"/>
    <property type="match status" value="1"/>
</dbReference>
<dbReference type="HOGENOM" id="CLU_060186_0_0_1"/>
<dbReference type="AlphaFoldDB" id="R7UUN4"/>
<dbReference type="STRING" id="283909.R7UUN4"/>
<dbReference type="Gene3D" id="1.20.1070.10">
    <property type="entry name" value="Rhodopsin 7-helix transmembrane proteins"/>
    <property type="match status" value="1"/>
</dbReference>
<dbReference type="InterPro" id="IPR000276">
    <property type="entry name" value="GPCR_Rhodpsn"/>
</dbReference>
<proteinExistence type="predicted"/>
<keyword evidence="10" id="KW-1185">Reference proteome</keyword>
<feature type="transmembrane region" description="Helical" evidence="6">
    <location>
        <begin position="77"/>
        <end position="96"/>
    </location>
</feature>
<feature type="transmembrane region" description="Helical" evidence="6">
    <location>
        <begin position="42"/>
        <end position="65"/>
    </location>
</feature>
<evidence type="ECO:0000313" key="9">
    <source>
        <dbReference type="EnsemblMetazoa" id="CapteP211667"/>
    </source>
</evidence>
<organism evidence="8">
    <name type="scientific">Capitella teleta</name>
    <name type="common">Polychaete worm</name>
    <dbReference type="NCBI Taxonomy" id="283909"/>
    <lineage>
        <taxon>Eukaryota</taxon>
        <taxon>Metazoa</taxon>
        <taxon>Spiralia</taxon>
        <taxon>Lophotrochozoa</taxon>
        <taxon>Annelida</taxon>
        <taxon>Polychaeta</taxon>
        <taxon>Sedentaria</taxon>
        <taxon>Scolecida</taxon>
        <taxon>Capitellidae</taxon>
        <taxon>Capitella</taxon>
    </lineage>
</organism>
<keyword evidence="4 6" id="KW-1133">Transmembrane helix</keyword>
<feature type="transmembrane region" description="Helical" evidence="6">
    <location>
        <begin position="261"/>
        <end position="279"/>
    </location>
</feature>
<feature type="transmembrane region" description="Helical" evidence="6">
    <location>
        <begin position="299"/>
        <end position="322"/>
    </location>
</feature>
<dbReference type="OMA" id="SYGTVIF"/>
<sequence>MESITAEPANLTQVDNNETYWNNSEMSLCSNEDHPACFASNVLTYTGTVIGILSVVLNLTFLIVIRSLRDATLPYSILLQNLSISDIMASVTFLLAQNWPQGPFGFIEPTADLILVQGLPYVFRGTPWMFFTGYLLTLTCLTIIHYVAVCRPWRYSEISEKRLIHKSLALVWLVSALQLIVPATVLAILCLQEDRRQAMDTLYEVSTIEIQIWMALFAFSAIVNITLDVLVYQKIKHLKFKRRRAVYTCQENRNIRSKHEAFVTVSLLMLTSLFCRLPFPLMAILGFSLSSVLGPHSLLIINSLTVLLLHVNFFADPVIYVLRMKEVRKCLVILMSGCLQRFKHTTETPAKTYVMNPLVKETTHCTSVAEVSAPRRCSTLLKETDTI</sequence>
<reference evidence="10" key="1">
    <citation type="submission" date="2012-12" db="EMBL/GenBank/DDBJ databases">
        <authorList>
            <person name="Hellsten U."/>
            <person name="Grimwood J."/>
            <person name="Chapman J.A."/>
            <person name="Shapiro H."/>
            <person name="Aerts A."/>
            <person name="Otillar R.P."/>
            <person name="Terry A.Y."/>
            <person name="Boore J.L."/>
            <person name="Simakov O."/>
            <person name="Marletaz F."/>
            <person name="Cho S.-J."/>
            <person name="Edsinger-Gonzales E."/>
            <person name="Havlak P."/>
            <person name="Kuo D.-H."/>
            <person name="Larsson T."/>
            <person name="Lv J."/>
            <person name="Arendt D."/>
            <person name="Savage R."/>
            <person name="Osoegawa K."/>
            <person name="de Jong P."/>
            <person name="Lindberg D.R."/>
            <person name="Seaver E.C."/>
            <person name="Weisblat D.A."/>
            <person name="Putnam N.H."/>
            <person name="Grigoriev I.V."/>
            <person name="Rokhsar D.S."/>
        </authorList>
    </citation>
    <scope>NUCLEOTIDE SEQUENCE</scope>
    <source>
        <strain evidence="10">I ESC-2004</strain>
    </source>
</reference>
<reference evidence="8 10" key="2">
    <citation type="journal article" date="2013" name="Nature">
        <title>Insights into bilaterian evolution from three spiralian genomes.</title>
        <authorList>
            <person name="Simakov O."/>
            <person name="Marletaz F."/>
            <person name="Cho S.J."/>
            <person name="Edsinger-Gonzales E."/>
            <person name="Havlak P."/>
            <person name="Hellsten U."/>
            <person name="Kuo D.H."/>
            <person name="Larsson T."/>
            <person name="Lv J."/>
            <person name="Arendt D."/>
            <person name="Savage R."/>
            <person name="Osoegawa K."/>
            <person name="de Jong P."/>
            <person name="Grimwood J."/>
            <person name="Chapman J.A."/>
            <person name="Shapiro H."/>
            <person name="Aerts A."/>
            <person name="Otillar R.P."/>
            <person name="Terry A.Y."/>
            <person name="Boore J.L."/>
            <person name="Grigoriev I.V."/>
            <person name="Lindberg D.R."/>
            <person name="Seaver E.C."/>
            <person name="Weisblat D.A."/>
            <person name="Putnam N.H."/>
            <person name="Rokhsar D.S."/>
        </authorList>
    </citation>
    <scope>NUCLEOTIDE SEQUENCE</scope>
    <source>
        <strain evidence="8 10">I ESC-2004</strain>
    </source>
</reference>
<gene>
    <name evidence="8" type="ORF">CAPTEDRAFT_211667</name>
</gene>
<keyword evidence="2" id="KW-1003">Cell membrane</keyword>